<protein>
    <submittedName>
        <fullName evidence="1">Uncharacterized protein</fullName>
    </submittedName>
</protein>
<reference evidence="1 2" key="1">
    <citation type="submission" date="2014-04" db="EMBL/GenBank/DDBJ databases">
        <authorList>
            <consortium name="DOE Joint Genome Institute"/>
            <person name="Kuo A."/>
            <person name="Kohler A."/>
            <person name="Jargeat P."/>
            <person name="Nagy L.G."/>
            <person name="Floudas D."/>
            <person name="Copeland A."/>
            <person name="Barry K.W."/>
            <person name="Cichocki N."/>
            <person name="Veneault-Fourrey C."/>
            <person name="LaButti K."/>
            <person name="Lindquist E.A."/>
            <person name="Lipzen A."/>
            <person name="Lundell T."/>
            <person name="Morin E."/>
            <person name="Murat C."/>
            <person name="Sun H."/>
            <person name="Tunlid A."/>
            <person name="Henrissat B."/>
            <person name="Grigoriev I.V."/>
            <person name="Hibbett D.S."/>
            <person name="Martin F."/>
            <person name="Nordberg H.P."/>
            <person name="Cantor M.N."/>
            <person name="Hua S.X."/>
        </authorList>
    </citation>
    <scope>NUCLEOTIDE SEQUENCE [LARGE SCALE GENOMIC DNA]</scope>
    <source>
        <strain evidence="1 2">Ve08.2h10</strain>
    </source>
</reference>
<organism evidence="1 2">
    <name type="scientific">Paxillus rubicundulus Ve08.2h10</name>
    <dbReference type="NCBI Taxonomy" id="930991"/>
    <lineage>
        <taxon>Eukaryota</taxon>
        <taxon>Fungi</taxon>
        <taxon>Dikarya</taxon>
        <taxon>Basidiomycota</taxon>
        <taxon>Agaricomycotina</taxon>
        <taxon>Agaricomycetes</taxon>
        <taxon>Agaricomycetidae</taxon>
        <taxon>Boletales</taxon>
        <taxon>Paxilineae</taxon>
        <taxon>Paxillaceae</taxon>
        <taxon>Paxillus</taxon>
    </lineage>
</organism>
<sequence>MQIPQMMPLGFPAPAGPYGYPPPSKIVLPPWGMPGYQGPGQMFPPSPYNPSSIYLAWSPSPMPLSLHTHSPSPLPGSSTSTQAAEIPDIISWFAYLDSCKECQPDDPTFMQFGPILKDQGFLRLSQLSLKFF</sequence>
<reference evidence="2" key="2">
    <citation type="submission" date="2015-01" db="EMBL/GenBank/DDBJ databases">
        <title>Evolutionary Origins and Diversification of the Mycorrhizal Mutualists.</title>
        <authorList>
            <consortium name="DOE Joint Genome Institute"/>
            <consortium name="Mycorrhizal Genomics Consortium"/>
            <person name="Kohler A."/>
            <person name="Kuo A."/>
            <person name="Nagy L.G."/>
            <person name="Floudas D."/>
            <person name="Copeland A."/>
            <person name="Barry K.W."/>
            <person name="Cichocki N."/>
            <person name="Veneault-Fourrey C."/>
            <person name="LaButti K."/>
            <person name="Lindquist E.A."/>
            <person name="Lipzen A."/>
            <person name="Lundell T."/>
            <person name="Morin E."/>
            <person name="Murat C."/>
            <person name="Riley R."/>
            <person name="Ohm R."/>
            <person name="Sun H."/>
            <person name="Tunlid A."/>
            <person name="Henrissat B."/>
            <person name="Grigoriev I.V."/>
            <person name="Hibbett D.S."/>
            <person name="Martin F."/>
        </authorList>
    </citation>
    <scope>NUCLEOTIDE SEQUENCE [LARGE SCALE GENOMIC DNA]</scope>
    <source>
        <strain evidence="2">Ve08.2h10</strain>
    </source>
</reference>
<dbReference type="AlphaFoldDB" id="A0A0D0D7G6"/>
<gene>
    <name evidence="1" type="ORF">PAXRUDRAFT_18370</name>
</gene>
<evidence type="ECO:0000313" key="1">
    <source>
        <dbReference type="EMBL" id="KIK76214.1"/>
    </source>
</evidence>
<accession>A0A0D0D7G6</accession>
<keyword evidence="2" id="KW-1185">Reference proteome</keyword>
<dbReference type="Proteomes" id="UP000054538">
    <property type="component" value="Unassembled WGS sequence"/>
</dbReference>
<proteinExistence type="predicted"/>
<dbReference type="EMBL" id="KN827611">
    <property type="protein sequence ID" value="KIK76214.1"/>
    <property type="molecule type" value="Genomic_DNA"/>
</dbReference>
<dbReference type="InParanoid" id="A0A0D0D7G6"/>
<dbReference type="HOGENOM" id="CLU_1917726_0_0_1"/>
<name>A0A0D0D7G6_9AGAM</name>
<evidence type="ECO:0000313" key="2">
    <source>
        <dbReference type="Proteomes" id="UP000054538"/>
    </source>
</evidence>